<sequence length="220" mass="23114">MAPPTSPAAVAAAARASPTPAAALALFKSALSADRALCPLSVLPHLSASPSLPHLLLTASAAARPHATSLRLYAQLKSLSVPIPVASLHPLLSSLPSAPAFALFADIYRLRLPLCTTTFNIMLRHLCATGKPVRALELLRQMPRPNAVTYNTVIAGFCARGRVQAALEGLCKIRQGDDAENLMKEMVAKGITPDDSTYISLIEGLTTEDERMAAADAAKA</sequence>
<dbReference type="PANTHER" id="PTHR47932:SF63">
    <property type="entry name" value="OS08G0290000 PROTEIN"/>
    <property type="match status" value="1"/>
</dbReference>
<gene>
    <name evidence="4" type="ORF">ZEAMMB73_Zm00001d003295</name>
</gene>
<keyword evidence="2" id="KW-0809">Transit peptide</keyword>
<dbReference type="PANTHER" id="PTHR47932">
    <property type="entry name" value="ATPASE EXPRESSION PROTEIN 3"/>
    <property type="match status" value="1"/>
</dbReference>
<accession>A0A1D6E8G0</accession>
<dbReference type="Pfam" id="PF01535">
    <property type="entry name" value="PPR"/>
    <property type="match status" value="1"/>
</dbReference>
<evidence type="ECO:0000256" key="3">
    <source>
        <dbReference type="PROSITE-ProRule" id="PRU00708"/>
    </source>
</evidence>
<dbReference type="SMR" id="A0A1D6E8G0"/>
<dbReference type="PROSITE" id="PS51375">
    <property type="entry name" value="PPR"/>
    <property type="match status" value="1"/>
</dbReference>
<dbReference type="Pfam" id="PF13041">
    <property type="entry name" value="PPR_2"/>
    <property type="match status" value="1"/>
</dbReference>
<dbReference type="AlphaFoldDB" id="A0A1D6E8G0"/>
<organism evidence="4">
    <name type="scientific">Zea mays</name>
    <name type="common">Maize</name>
    <dbReference type="NCBI Taxonomy" id="4577"/>
    <lineage>
        <taxon>Eukaryota</taxon>
        <taxon>Viridiplantae</taxon>
        <taxon>Streptophyta</taxon>
        <taxon>Embryophyta</taxon>
        <taxon>Tracheophyta</taxon>
        <taxon>Spermatophyta</taxon>
        <taxon>Magnoliopsida</taxon>
        <taxon>Liliopsida</taxon>
        <taxon>Poales</taxon>
        <taxon>Poaceae</taxon>
        <taxon>PACMAD clade</taxon>
        <taxon>Panicoideae</taxon>
        <taxon>Andropogonodae</taxon>
        <taxon>Andropogoneae</taxon>
        <taxon>Tripsacinae</taxon>
        <taxon>Zea</taxon>
    </lineage>
</organism>
<proteinExistence type="predicted"/>
<reference evidence="4" key="1">
    <citation type="submission" date="2015-12" db="EMBL/GenBank/DDBJ databases">
        <title>Update maize B73 reference genome by single molecule sequencing technologies.</title>
        <authorList>
            <consortium name="Maize Genome Sequencing Project"/>
            <person name="Ware D."/>
        </authorList>
    </citation>
    <scope>NUCLEOTIDE SEQUENCE [LARGE SCALE GENOMIC DNA]</scope>
    <source>
        <tissue evidence="4">Seedling</tissue>
    </source>
</reference>
<evidence type="ECO:0000256" key="1">
    <source>
        <dbReference type="ARBA" id="ARBA00022737"/>
    </source>
</evidence>
<dbReference type="NCBIfam" id="TIGR00756">
    <property type="entry name" value="PPR"/>
    <property type="match status" value="3"/>
</dbReference>
<evidence type="ECO:0000256" key="2">
    <source>
        <dbReference type="ARBA" id="ARBA00022946"/>
    </source>
</evidence>
<dbReference type="InterPro" id="IPR002885">
    <property type="entry name" value="PPR_rpt"/>
</dbReference>
<dbReference type="OMA" id="MVMENIC"/>
<protein>
    <submittedName>
        <fullName evidence="4">Pentatricopeptide (PPR) repeat protein</fullName>
    </submittedName>
</protein>
<evidence type="ECO:0000313" key="4">
    <source>
        <dbReference type="EMBL" id="ONM16706.1"/>
    </source>
</evidence>
<dbReference type="InterPro" id="IPR011990">
    <property type="entry name" value="TPR-like_helical_dom_sf"/>
</dbReference>
<dbReference type="InParanoid" id="A0A1D6E8G0"/>
<keyword evidence="1" id="KW-0677">Repeat</keyword>
<name>A0A1D6E8G0_MAIZE</name>
<feature type="repeat" description="PPR" evidence="3">
    <location>
        <begin position="115"/>
        <end position="149"/>
    </location>
</feature>
<dbReference type="Gene3D" id="1.25.40.10">
    <property type="entry name" value="Tetratricopeptide repeat domain"/>
    <property type="match status" value="1"/>
</dbReference>
<dbReference type="EMBL" id="CM007648">
    <property type="protein sequence ID" value="ONM16706.1"/>
    <property type="molecule type" value="Genomic_DNA"/>
</dbReference>